<sequence length="371" mass="39237">MRAMPDFALKRFFNQPAAATARANLSPSFAEPLGTATLLALESGAAERFAALPLGYTTAFGAVTLREAIAARYERIGPDEVIVACGGDDILPSLFMATLQPGDHVVVHSPVYQPLARLGAWCGAAVSLWAAEEEAGWAPSLAGLRPLLRPNTRLIVTNFPHSPTGFVPDRAYLEGLIVLADGAGATLVGDEIYRGLPLDAAGEAPSLADLSARAVVLNSVSKTYGLPGLRVGWLATRDAAILGAVRDFRLYQNSYIGAPMEFLATLAVRHADHILAGNLTLARENLAALRAFLGRNADRFSWVPPRGGVVAFPRWLGDEPTSALGDRLLRDHGLLLAPSAYFAGGERHVRIGFGTASATAGLALLEEALRA</sequence>
<dbReference type="Pfam" id="PF00155">
    <property type="entry name" value="Aminotran_1_2"/>
    <property type="match status" value="1"/>
</dbReference>
<organism evidence="3">
    <name type="scientific">uncultured Thermomicrobiales bacterium</name>
    <dbReference type="NCBI Taxonomy" id="1645740"/>
    <lineage>
        <taxon>Bacteria</taxon>
        <taxon>Pseudomonadati</taxon>
        <taxon>Thermomicrobiota</taxon>
        <taxon>Thermomicrobia</taxon>
        <taxon>Thermomicrobiales</taxon>
        <taxon>environmental samples</taxon>
    </lineage>
</organism>
<dbReference type="EC" id="2.6.1.-" evidence="1"/>
<dbReference type="EMBL" id="CADCWN010000096">
    <property type="protein sequence ID" value="CAA9563168.1"/>
    <property type="molecule type" value="Genomic_DNA"/>
</dbReference>
<dbReference type="InterPro" id="IPR015422">
    <property type="entry name" value="PyrdxlP-dep_Trfase_small"/>
</dbReference>
<protein>
    <recommendedName>
        <fullName evidence="1">Aminotransferase</fullName>
        <ecNumber evidence="1">2.6.1.-</ecNumber>
    </recommendedName>
</protein>
<comment type="similarity">
    <text evidence="1">Belongs to the class-I pyridoxal-phosphate-dependent aminotransferase family.</text>
</comment>
<dbReference type="SUPFAM" id="SSF53383">
    <property type="entry name" value="PLP-dependent transferases"/>
    <property type="match status" value="1"/>
</dbReference>
<dbReference type="CDD" id="cd00609">
    <property type="entry name" value="AAT_like"/>
    <property type="match status" value="1"/>
</dbReference>
<dbReference type="PANTHER" id="PTHR43510:SF1">
    <property type="entry name" value="AMINOTRANSFERASE FUNCTION, HYPOTHETICAL (EUROFUNG)"/>
    <property type="match status" value="1"/>
</dbReference>
<gene>
    <name evidence="3" type="ORF">AVDCRST_MAG18-1263</name>
</gene>
<dbReference type="InterPro" id="IPR015421">
    <property type="entry name" value="PyrdxlP-dep_Trfase_major"/>
</dbReference>
<dbReference type="Gene3D" id="3.40.640.10">
    <property type="entry name" value="Type I PLP-dependent aspartate aminotransferase-like (Major domain)"/>
    <property type="match status" value="1"/>
</dbReference>
<dbReference type="InterPro" id="IPR004838">
    <property type="entry name" value="NHTrfase_class1_PyrdxlP-BS"/>
</dbReference>
<proteinExistence type="inferred from homology"/>
<feature type="domain" description="Aminotransferase class I/classII large" evidence="2">
    <location>
        <begin position="55"/>
        <end position="355"/>
    </location>
</feature>
<dbReference type="GO" id="GO:0008483">
    <property type="term" value="F:transaminase activity"/>
    <property type="evidence" value="ECO:0007669"/>
    <property type="project" value="UniProtKB-KW"/>
</dbReference>
<evidence type="ECO:0000256" key="1">
    <source>
        <dbReference type="RuleBase" id="RU000481"/>
    </source>
</evidence>
<dbReference type="PANTHER" id="PTHR43510">
    <property type="entry name" value="AMINOTRANSFERASE FUNCTION, HYPOTHETICAL (EUROFUNG)"/>
    <property type="match status" value="1"/>
</dbReference>
<evidence type="ECO:0000313" key="3">
    <source>
        <dbReference type="EMBL" id="CAA9563168.1"/>
    </source>
</evidence>
<dbReference type="InterPro" id="IPR004839">
    <property type="entry name" value="Aminotransferase_I/II_large"/>
</dbReference>
<evidence type="ECO:0000259" key="2">
    <source>
        <dbReference type="Pfam" id="PF00155"/>
    </source>
</evidence>
<comment type="cofactor">
    <cofactor evidence="1">
        <name>pyridoxal 5'-phosphate</name>
        <dbReference type="ChEBI" id="CHEBI:597326"/>
    </cofactor>
</comment>
<dbReference type="InterPro" id="IPR015424">
    <property type="entry name" value="PyrdxlP-dep_Trfase"/>
</dbReference>
<dbReference type="PROSITE" id="PS00105">
    <property type="entry name" value="AA_TRANSFER_CLASS_1"/>
    <property type="match status" value="1"/>
</dbReference>
<keyword evidence="1 3" id="KW-0032">Aminotransferase</keyword>
<name>A0A6J4UX64_9BACT</name>
<dbReference type="AlphaFoldDB" id="A0A6J4UX64"/>
<dbReference type="Gene3D" id="3.90.1150.10">
    <property type="entry name" value="Aspartate Aminotransferase, domain 1"/>
    <property type="match status" value="1"/>
</dbReference>
<accession>A0A6J4UX64</accession>
<dbReference type="GO" id="GO:0030170">
    <property type="term" value="F:pyridoxal phosphate binding"/>
    <property type="evidence" value="ECO:0007669"/>
    <property type="project" value="InterPro"/>
</dbReference>
<keyword evidence="1 3" id="KW-0808">Transferase</keyword>
<reference evidence="3" key="1">
    <citation type="submission" date="2020-02" db="EMBL/GenBank/DDBJ databases">
        <authorList>
            <person name="Meier V. D."/>
        </authorList>
    </citation>
    <scope>NUCLEOTIDE SEQUENCE</scope>
    <source>
        <strain evidence="3">AVDCRST_MAG18</strain>
    </source>
</reference>